<dbReference type="Proteomes" id="UP001148629">
    <property type="component" value="Unassembled WGS sequence"/>
</dbReference>
<organism evidence="1 2">
    <name type="scientific">Fusarium decemcellulare</name>
    <dbReference type="NCBI Taxonomy" id="57161"/>
    <lineage>
        <taxon>Eukaryota</taxon>
        <taxon>Fungi</taxon>
        <taxon>Dikarya</taxon>
        <taxon>Ascomycota</taxon>
        <taxon>Pezizomycotina</taxon>
        <taxon>Sordariomycetes</taxon>
        <taxon>Hypocreomycetidae</taxon>
        <taxon>Hypocreales</taxon>
        <taxon>Nectriaceae</taxon>
        <taxon>Fusarium</taxon>
        <taxon>Fusarium decemcellulare species complex</taxon>
    </lineage>
</organism>
<gene>
    <name evidence="1" type="ORF">NM208_g9928</name>
</gene>
<reference evidence="1" key="1">
    <citation type="submission" date="2022-08" db="EMBL/GenBank/DDBJ databases">
        <title>Genome Sequence of Fusarium decemcellulare.</title>
        <authorList>
            <person name="Buettner E."/>
        </authorList>
    </citation>
    <scope>NUCLEOTIDE SEQUENCE</scope>
    <source>
        <strain evidence="1">Babe19</strain>
    </source>
</reference>
<protein>
    <submittedName>
        <fullName evidence="1">Uncharacterized protein</fullName>
    </submittedName>
</protein>
<evidence type="ECO:0000313" key="1">
    <source>
        <dbReference type="EMBL" id="KAJ3529058.1"/>
    </source>
</evidence>
<evidence type="ECO:0000313" key="2">
    <source>
        <dbReference type="Proteomes" id="UP001148629"/>
    </source>
</evidence>
<accession>A0ACC1RZW3</accession>
<name>A0ACC1RZW3_9HYPO</name>
<keyword evidence="2" id="KW-1185">Reference proteome</keyword>
<sequence>MSSETQQADSAWWDHGEKSHSVPLSPAVPMDVNINTWSRFGQVFEAYEYTDAKAFFEFISTNQWPDFKPGQAKHAIFCQENGKIVGDGLVLMLAENDFLFTSGPGTVWATYQLHYGRKKFDASLHLVTDDWCLLQVQGPKSIELMDEITDKGVRDIKFMHWKTLSIDGVEFMCLRQGVSGELGFEIWGPMKDAKKIFTSVFEQGKKYGIRRLGARAKCVNHTEAAFATPAIDFIPAVHEPADSEELVKFRQYTRDINFDFERYLSSAYGSYGSDPRLYHFTPFDLGWGRLVNFDHEFIGRDALSGIKDSPPNKLVTLVWNKEDVIDVFASLFRPESFEYMEMPRNLLGAVNGSTVSIGGKVIGCAVSRCYSYWFKDTISLAIIKTEDAVIGTDVEVTWGSAGSPQKIIRAVVQPAPYKEDKRRHLI</sequence>
<dbReference type="EMBL" id="JANRMS010001333">
    <property type="protein sequence ID" value="KAJ3529058.1"/>
    <property type="molecule type" value="Genomic_DNA"/>
</dbReference>
<comment type="caution">
    <text evidence="1">The sequence shown here is derived from an EMBL/GenBank/DDBJ whole genome shotgun (WGS) entry which is preliminary data.</text>
</comment>
<proteinExistence type="predicted"/>